<evidence type="ECO:0000256" key="4">
    <source>
        <dbReference type="ARBA" id="ARBA00022723"/>
    </source>
</evidence>
<accession>A0A840UQM9</accession>
<evidence type="ECO:0000256" key="2">
    <source>
        <dbReference type="ARBA" id="ARBA00006706"/>
    </source>
</evidence>
<dbReference type="PANTHER" id="PTHR12001:SF69">
    <property type="entry name" value="ALL TRANS-POLYPRENYL-DIPHOSPHATE SYNTHASE PDSS1"/>
    <property type="match status" value="1"/>
</dbReference>
<dbReference type="Proteomes" id="UP000539642">
    <property type="component" value="Unassembled WGS sequence"/>
</dbReference>
<name>A0A840UQM9_9BACT</name>
<evidence type="ECO:0000256" key="6">
    <source>
        <dbReference type="RuleBase" id="RU004466"/>
    </source>
</evidence>
<comment type="caution">
    <text evidence="7">The sequence shown here is derived from an EMBL/GenBank/DDBJ whole genome shotgun (WGS) entry which is preliminary data.</text>
</comment>
<dbReference type="Pfam" id="PF00348">
    <property type="entry name" value="polyprenyl_synt"/>
    <property type="match status" value="1"/>
</dbReference>
<dbReference type="AlphaFoldDB" id="A0A840UQM9"/>
<keyword evidence="8" id="KW-1185">Reference proteome</keyword>
<sequence>MSASEMVMKTISSESGRVDAAMRSDLEGLAPEVDDLLMKVLQYCLFNGGKRIRPLLVVLAARICGRRDPGIYQLARAFEYLHAATLMHDDVIDNADTRRGKPAVHIRFGIVAAILTGDFLHARSMAIVGALAGSEALSVFSEAAGKMVDGEFLQMRNAACLNLSEDDYHHAILGKTGILISAACEVGAVWAGAGSEERVALREYGICLGSAFQMIDDLLDYQGDRGKTGKQVGNDLAEGKMTLPLILTVQHADGRDRARLQEIFGDEIGRREGLEEVSGLIAKYDGFALTRSRAEQMGALALSRLDLFPDETCAEEKAVLQGLVDFVLKREK</sequence>
<dbReference type="InterPro" id="IPR008949">
    <property type="entry name" value="Isoprenoid_synthase_dom_sf"/>
</dbReference>
<keyword evidence="3 6" id="KW-0808">Transferase</keyword>
<dbReference type="EC" id="2.5.1.90" evidence="7"/>
<evidence type="ECO:0000256" key="3">
    <source>
        <dbReference type="ARBA" id="ARBA00022679"/>
    </source>
</evidence>
<gene>
    <name evidence="7" type="ORF">HNQ81_000856</name>
</gene>
<dbReference type="PROSITE" id="PS00723">
    <property type="entry name" value="POLYPRENYL_SYNTHASE_1"/>
    <property type="match status" value="1"/>
</dbReference>
<dbReference type="RefSeq" id="WP_183348621.1">
    <property type="nucleotide sequence ID" value="NZ_JACHEO010000002.1"/>
</dbReference>
<dbReference type="GO" id="GO:0008299">
    <property type="term" value="P:isoprenoid biosynthetic process"/>
    <property type="evidence" value="ECO:0007669"/>
    <property type="project" value="InterPro"/>
</dbReference>
<dbReference type="InterPro" id="IPR033749">
    <property type="entry name" value="Polyprenyl_synt_CS"/>
</dbReference>
<protein>
    <submittedName>
        <fullName evidence="7">Octaprenyl-diphosphate synthase</fullName>
        <ecNumber evidence="7">2.5.1.90</ecNumber>
    </submittedName>
</protein>
<keyword evidence="4" id="KW-0479">Metal-binding</keyword>
<dbReference type="InterPro" id="IPR000092">
    <property type="entry name" value="Polyprenyl_synt"/>
</dbReference>
<comment type="cofactor">
    <cofactor evidence="1">
        <name>Mg(2+)</name>
        <dbReference type="ChEBI" id="CHEBI:18420"/>
    </cofactor>
</comment>
<dbReference type="EMBL" id="JACHEO010000002">
    <property type="protein sequence ID" value="MBB5347146.1"/>
    <property type="molecule type" value="Genomic_DNA"/>
</dbReference>
<evidence type="ECO:0000313" key="8">
    <source>
        <dbReference type="Proteomes" id="UP000539642"/>
    </source>
</evidence>
<dbReference type="GO" id="GO:0106350">
    <property type="term" value="F:all-trans-octaprenyl-diphosphate synthase activity"/>
    <property type="evidence" value="ECO:0007669"/>
    <property type="project" value="UniProtKB-EC"/>
</dbReference>
<dbReference type="GO" id="GO:0046872">
    <property type="term" value="F:metal ion binding"/>
    <property type="evidence" value="ECO:0007669"/>
    <property type="project" value="UniProtKB-KW"/>
</dbReference>
<dbReference type="CDD" id="cd00685">
    <property type="entry name" value="Trans_IPPS_HT"/>
    <property type="match status" value="1"/>
</dbReference>
<evidence type="ECO:0000256" key="5">
    <source>
        <dbReference type="ARBA" id="ARBA00022842"/>
    </source>
</evidence>
<keyword evidence="5" id="KW-0460">Magnesium</keyword>
<comment type="similarity">
    <text evidence="2 6">Belongs to the FPP/GGPP synthase family.</text>
</comment>
<dbReference type="PANTHER" id="PTHR12001">
    <property type="entry name" value="GERANYLGERANYL PYROPHOSPHATE SYNTHASE"/>
    <property type="match status" value="1"/>
</dbReference>
<dbReference type="SUPFAM" id="SSF48576">
    <property type="entry name" value="Terpenoid synthases"/>
    <property type="match status" value="1"/>
</dbReference>
<organism evidence="7 8">
    <name type="scientific">Desulfoprunum benzoelyticum</name>
    <dbReference type="NCBI Taxonomy" id="1506996"/>
    <lineage>
        <taxon>Bacteria</taxon>
        <taxon>Pseudomonadati</taxon>
        <taxon>Thermodesulfobacteriota</taxon>
        <taxon>Desulfobulbia</taxon>
        <taxon>Desulfobulbales</taxon>
        <taxon>Desulfobulbaceae</taxon>
        <taxon>Desulfoprunum</taxon>
    </lineage>
</organism>
<dbReference type="Gene3D" id="1.10.600.10">
    <property type="entry name" value="Farnesyl Diphosphate Synthase"/>
    <property type="match status" value="1"/>
</dbReference>
<proteinExistence type="inferred from homology"/>
<dbReference type="PROSITE" id="PS00444">
    <property type="entry name" value="POLYPRENYL_SYNTHASE_2"/>
    <property type="match status" value="1"/>
</dbReference>
<reference evidence="7 8" key="1">
    <citation type="submission" date="2020-08" db="EMBL/GenBank/DDBJ databases">
        <title>Genomic Encyclopedia of Type Strains, Phase IV (KMG-IV): sequencing the most valuable type-strain genomes for metagenomic binning, comparative biology and taxonomic classification.</title>
        <authorList>
            <person name="Goeker M."/>
        </authorList>
    </citation>
    <scope>NUCLEOTIDE SEQUENCE [LARGE SCALE GENOMIC DNA]</scope>
    <source>
        <strain evidence="7 8">DSM 28570</strain>
    </source>
</reference>
<evidence type="ECO:0000256" key="1">
    <source>
        <dbReference type="ARBA" id="ARBA00001946"/>
    </source>
</evidence>
<evidence type="ECO:0000313" key="7">
    <source>
        <dbReference type="EMBL" id="MBB5347146.1"/>
    </source>
</evidence>
<dbReference type="SFLD" id="SFLDS00005">
    <property type="entry name" value="Isoprenoid_Synthase_Type_I"/>
    <property type="match status" value="1"/>
</dbReference>